<keyword evidence="5" id="KW-1185">Reference proteome</keyword>
<feature type="region of interest" description="Disordered" evidence="2">
    <location>
        <begin position="1"/>
        <end position="22"/>
    </location>
</feature>
<keyword evidence="3" id="KW-0812">Transmembrane</keyword>
<dbReference type="EMBL" id="QZWG01000020">
    <property type="protein sequence ID" value="RZB45380.1"/>
    <property type="molecule type" value="Genomic_DNA"/>
</dbReference>
<evidence type="ECO:0000313" key="4">
    <source>
        <dbReference type="EMBL" id="RZB45380.1"/>
    </source>
</evidence>
<sequence length="563" mass="63793">MAKKKVSESLDPMAAPTDDSSSALQIQNLKNLNALLLKETTQRRHQIHSLQSALHRSAVTFDTNLAFHLQNAVVSVFFKNQLQEMNLRFDTLLGDRDFEVSALKHQLSDLVARLENETTALAEDRDGLFRETKRLEASVDRERKLREEAEKVRSEGEEFLSRKQRDIAELETERDLAVKSSQESRTAIGTLKEAIEAVTREKSEIQSRNSALETKIGYLETELKQLNDYTRKEEEITRAKILELEGNLGIAMQKEEEMKMEISALLKEKKEVEMNVEMLTEEKDGVREALSVVQKELEDKQRELDEAVKGRNEIEEVKVNLEDKIVELRGKVNELKESGKKFEEENKQLLSQVKRYENAVDEAVLEKDSIKKAFDEEKKKVVKLELLIAKTKEVAAKSDAELGQVRSERNKLVEKEKELEGNVSVLREENEALQGMLAKARKESKDLNAKVEVWCSNSNKALSLLKTTAAALVCQHKERGGDEVVAAADENPVEEIQPYAQELDAIKKAFKTKDEMVDDMKQQLVSLNKSVAEAHKSKSLWTVISSATTIFAAVLAAYVARGR</sequence>
<proteinExistence type="predicted"/>
<evidence type="ECO:0000256" key="2">
    <source>
        <dbReference type="SAM" id="MobiDB-lite"/>
    </source>
</evidence>
<evidence type="ECO:0000313" key="5">
    <source>
        <dbReference type="Proteomes" id="UP000289340"/>
    </source>
</evidence>
<feature type="transmembrane region" description="Helical" evidence="3">
    <location>
        <begin position="540"/>
        <end position="560"/>
    </location>
</feature>
<accession>A0A445F994</accession>
<dbReference type="Gramene" id="XM_028366834.1">
    <property type="protein sequence ID" value="XP_028222635.1"/>
    <property type="gene ID" value="LOC114403716"/>
</dbReference>
<feature type="coiled-coil region" evidence="1">
    <location>
        <begin position="402"/>
        <end position="450"/>
    </location>
</feature>
<feature type="coiled-coil region" evidence="1">
    <location>
        <begin position="255"/>
        <end position="373"/>
    </location>
</feature>
<keyword evidence="3" id="KW-0472">Membrane</keyword>
<protein>
    <submittedName>
        <fullName evidence="4">Uncharacterized protein</fullName>
    </submittedName>
</protein>
<feature type="coiled-coil region" evidence="1">
    <location>
        <begin position="132"/>
        <end position="215"/>
    </location>
</feature>
<evidence type="ECO:0000256" key="3">
    <source>
        <dbReference type="SAM" id="Phobius"/>
    </source>
</evidence>
<keyword evidence="1" id="KW-0175">Coiled coil</keyword>
<evidence type="ECO:0000256" key="1">
    <source>
        <dbReference type="SAM" id="Coils"/>
    </source>
</evidence>
<dbReference type="Proteomes" id="UP000289340">
    <property type="component" value="Chromosome 20"/>
</dbReference>
<dbReference type="AlphaFoldDB" id="A0A445F994"/>
<gene>
    <name evidence="4" type="ORF">D0Y65_054946</name>
</gene>
<reference evidence="4 5" key="1">
    <citation type="submission" date="2018-09" db="EMBL/GenBank/DDBJ databases">
        <title>A high-quality reference genome of wild soybean provides a powerful tool to mine soybean genomes.</title>
        <authorList>
            <person name="Xie M."/>
            <person name="Chung C.Y.L."/>
            <person name="Li M.-W."/>
            <person name="Wong F.-L."/>
            <person name="Chan T.-F."/>
            <person name="Lam H.-M."/>
        </authorList>
    </citation>
    <scope>NUCLEOTIDE SEQUENCE [LARGE SCALE GENOMIC DNA]</scope>
    <source>
        <strain evidence="5">cv. W05</strain>
        <tissue evidence="4">Hypocotyl of etiolated seedlings</tissue>
    </source>
</reference>
<keyword evidence="3" id="KW-1133">Transmembrane helix</keyword>
<organism evidence="4 5">
    <name type="scientific">Glycine soja</name>
    <name type="common">Wild soybean</name>
    <dbReference type="NCBI Taxonomy" id="3848"/>
    <lineage>
        <taxon>Eukaryota</taxon>
        <taxon>Viridiplantae</taxon>
        <taxon>Streptophyta</taxon>
        <taxon>Embryophyta</taxon>
        <taxon>Tracheophyta</taxon>
        <taxon>Spermatophyta</taxon>
        <taxon>Magnoliopsida</taxon>
        <taxon>eudicotyledons</taxon>
        <taxon>Gunneridae</taxon>
        <taxon>Pentapetalae</taxon>
        <taxon>rosids</taxon>
        <taxon>fabids</taxon>
        <taxon>Fabales</taxon>
        <taxon>Fabaceae</taxon>
        <taxon>Papilionoideae</taxon>
        <taxon>50 kb inversion clade</taxon>
        <taxon>NPAAA clade</taxon>
        <taxon>indigoferoid/millettioid clade</taxon>
        <taxon>Phaseoleae</taxon>
        <taxon>Glycine</taxon>
        <taxon>Glycine subgen. Soja</taxon>
    </lineage>
</organism>
<name>A0A445F994_GLYSO</name>
<comment type="caution">
    <text evidence="4">The sequence shown here is derived from an EMBL/GenBank/DDBJ whole genome shotgun (WGS) entry which is preliminary data.</text>
</comment>